<dbReference type="AlphaFoldDB" id="A0A1M5WZE8"/>
<dbReference type="Pfam" id="PF00465">
    <property type="entry name" value="Fe-ADH"/>
    <property type="match status" value="1"/>
</dbReference>
<dbReference type="Pfam" id="PF25137">
    <property type="entry name" value="ADH_Fe_C"/>
    <property type="match status" value="1"/>
</dbReference>
<reference evidence="5 6" key="1">
    <citation type="submission" date="2016-11" db="EMBL/GenBank/DDBJ databases">
        <authorList>
            <person name="Jaros S."/>
            <person name="Januszkiewicz K."/>
            <person name="Wedrychowicz H."/>
        </authorList>
    </citation>
    <scope>NUCLEOTIDE SEQUENCE [LARGE SCALE GENOMIC DNA]</scope>
    <source>
        <strain evidence="5 6">DSM 8605</strain>
    </source>
</reference>
<protein>
    <submittedName>
        <fullName evidence="5">Alcohol dehydrogenase</fullName>
    </submittedName>
</protein>
<dbReference type="InterPro" id="IPR056798">
    <property type="entry name" value="ADH_Fe_C"/>
</dbReference>
<dbReference type="CDD" id="cd08194">
    <property type="entry name" value="Fe-ADH-like"/>
    <property type="match status" value="1"/>
</dbReference>
<feature type="domain" description="Fe-containing alcohol dehydrogenase-like C-terminal" evidence="4">
    <location>
        <begin position="187"/>
        <end position="380"/>
    </location>
</feature>
<dbReference type="PANTHER" id="PTHR11496:SF102">
    <property type="entry name" value="ALCOHOL DEHYDROGENASE 4"/>
    <property type="match status" value="1"/>
</dbReference>
<dbReference type="InterPro" id="IPR039697">
    <property type="entry name" value="Alcohol_dehydrogenase_Fe"/>
</dbReference>
<dbReference type="Gene3D" id="1.20.1090.10">
    <property type="entry name" value="Dehydroquinate synthase-like - alpha domain"/>
    <property type="match status" value="1"/>
</dbReference>
<dbReference type="FunFam" id="1.20.1090.10:FF:000001">
    <property type="entry name" value="Aldehyde-alcohol dehydrogenase"/>
    <property type="match status" value="1"/>
</dbReference>
<evidence type="ECO:0000259" key="3">
    <source>
        <dbReference type="Pfam" id="PF00465"/>
    </source>
</evidence>
<dbReference type="GO" id="GO:0046872">
    <property type="term" value="F:metal ion binding"/>
    <property type="evidence" value="ECO:0007669"/>
    <property type="project" value="InterPro"/>
</dbReference>
<accession>A0A1M5WZE8</accession>
<dbReference type="GO" id="GO:0004022">
    <property type="term" value="F:alcohol dehydrogenase (NAD+) activity"/>
    <property type="evidence" value="ECO:0007669"/>
    <property type="project" value="UniProtKB-ARBA"/>
</dbReference>
<dbReference type="Gene3D" id="3.40.50.1970">
    <property type="match status" value="1"/>
</dbReference>
<evidence type="ECO:0000313" key="6">
    <source>
        <dbReference type="Proteomes" id="UP000184447"/>
    </source>
</evidence>
<evidence type="ECO:0000259" key="4">
    <source>
        <dbReference type="Pfam" id="PF25137"/>
    </source>
</evidence>
<gene>
    <name evidence="5" type="ORF">SAMN02745207_03231</name>
</gene>
<dbReference type="STRING" id="1121316.SAMN02745207_03231"/>
<comment type="similarity">
    <text evidence="1">Belongs to the iron-containing alcohol dehydrogenase family.</text>
</comment>
<evidence type="ECO:0000256" key="1">
    <source>
        <dbReference type="ARBA" id="ARBA00007358"/>
    </source>
</evidence>
<feature type="domain" description="Alcohol dehydrogenase iron-type/glycerol dehydrogenase GldA" evidence="3">
    <location>
        <begin position="7"/>
        <end position="174"/>
    </location>
</feature>
<dbReference type="EMBL" id="FQXM01000022">
    <property type="protein sequence ID" value="SHH93055.1"/>
    <property type="molecule type" value="Genomic_DNA"/>
</dbReference>
<dbReference type="SUPFAM" id="SSF56796">
    <property type="entry name" value="Dehydroquinate synthase-like"/>
    <property type="match status" value="1"/>
</dbReference>
<dbReference type="InterPro" id="IPR001670">
    <property type="entry name" value="ADH_Fe/GldA"/>
</dbReference>
<dbReference type="PANTHER" id="PTHR11496">
    <property type="entry name" value="ALCOHOL DEHYDROGENASE"/>
    <property type="match status" value="1"/>
</dbReference>
<name>A0A1M5WZE8_9CLOT</name>
<dbReference type="FunFam" id="3.40.50.1970:FF:000003">
    <property type="entry name" value="Alcohol dehydrogenase, iron-containing"/>
    <property type="match status" value="1"/>
</dbReference>
<organism evidence="5 6">
    <name type="scientific">Clostridium grantii DSM 8605</name>
    <dbReference type="NCBI Taxonomy" id="1121316"/>
    <lineage>
        <taxon>Bacteria</taxon>
        <taxon>Bacillati</taxon>
        <taxon>Bacillota</taxon>
        <taxon>Clostridia</taxon>
        <taxon>Eubacteriales</taxon>
        <taxon>Clostridiaceae</taxon>
        <taxon>Clostridium</taxon>
    </lineage>
</organism>
<keyword evidence="2" id="KW-0560">Oxidoreductase</keyword>
<proteinExistence type="inferred from homology"/>
<dbReference type="OrthoDB" id="9804734at2"/>
<evidence type="ECO:0000313" key="5">
    <source>
        <dbReference type="EMBL" id="SHH93055.1"/>
    </source>
</evidence>
<dbReference type="RefSeq" id="WP_073339583.1">
    <property type="nucleotide sequence ID" value="NZ_FQXM01000022.1"/>
</dbReference>
<evidence type="ECO:0000256" key="2">
    <source>
        <dbReference type="ARBA" id="ARBA00023002"/>
    </source>
</evidence>
<dbReference type="Proteomes" id="UP000184447">
    <property type="component" value="Unassembled WGS sequence"/>
</dbReference>
<sequence>MNLFVSPSKILYGEGSLNKAGEEAALFGEKVMIVTGKSSCKKFGILDKLIKILEDAQLKVVIFDKVESDPSVFTVEEGLAIAKESKCDSIIAIGGGSPIDAAKAIAIMLTNEGDLASFQKQKPSVKCKPLIAIPTTAGTGSEVSKYLVITDTVNKIKMLIGGENCVPEVAILDPIVTLTMPANVTGTTGMDALTHAIEAFISQKAQPLTNMYALKAITLLSQNLVKAMKNGDNLETRSNMLLGQMYAGLAFSNASVALVHSMSRPLGAYFGIPHGMANAILLPKVMEFNRAACPEKFAEVAKAMGENIDNLTIRESSMKAIQAIINLYDDTFLPKKLSAIGVTKDKIPTMAKDAFNSVSTSFNPCKPKLEDVISLYESIYD</sequence>
<keyword evidence="6" id="KW-1185">Reference proteome</keyword>